<feature type="compositionally biased region" description="Polar residues" evidence="10">
    <location>
        <begin position="46"/>
        <end position="61"/>
    </location>
</feature>
<evidence type="ECO:0000256" key="4">
    <source>
        <dbReference type="ARBA" id="ARBA00022540"/>
    </source>
</evidence>
<comment type="similarity">
    <text evidence="2 9">Belongs to the eIF-2B alpha/beta/delta subunits family.</text>
</comment>
<dbReference type="InterPro" id="IPR000649">
    <property type="entry name" value="IF-2B-related"/>
</dbReference>
<keyword evidence="11" id="KW-1185">Reference proteome</keyword>
<feature type="region of interest" description="Disordered" evidence="10">
    <location>
        <begin position="255"/>
        <end position="288"/>
    </location>
</feature>
<keyword evidence="3" id="KW-0963">Cytoplasm</keyword>
<gene>
    <name evidence="12" type="primary">LOC106470946</name>
</gene>
<evidence type="ECO:0000256" key="1">
    <source>
        <dbReference type="ARBA" id="ARBA00004514"/>
    </source>
</evidence>
<dbReference type="InterPro" id="IPR027363">
    <property type="entry name" value="M1Pi_N"/>
</dbReference>
<dbReference type="SUPFAM" id="SSF100950">
    <property type="entry name" value="NagB/RpiA/CoA transferase-like"/>
    <property type="match status" value="1"/>
</dbReference>
<feature type="compositionally biased region" description="Basic residues" evidence="10">
    <location>
        <begin position="87"/>
        <end position="100"/>
    </location>
</feature>
<comment type="subunit">
    <text evidence="8">Component of the translation initiation factor 2B (eIF2B) complex which is a heterodecamer of two sets of five different subunits: alpha, beta, gamma, delta and epsilon. Subunits alpha, beta and delta comprise a regulatory subcomplex and subunits epsilon and gamma comprise a catalytic subcomplex. Within the complex, the hexameric regulatory complex resides at the center, with the two heterodimeric catalytic subcomplexes bound on opposite sides.</text>
</comment>
<evidence type="ECO:0000256" key="7">
    <source>
        <dbReference type="ARBA" id="ARBA00044356"/>
    </source>
</evidence>
<dbReference type="PANTHER" id="PTHR10233">
    <property type="entry name" value="TRANSLATION INITIATION FACTOR EIF-2B"/>
    <property type="match status" value="1"/>
</dbReference>
<evidence type="ECO:0000256" key="10">
    <source>
        <dbReference type="SAM" id="MobiDB-lite"/>
    </source>
</evidence>
<evidence type="ECO:0000256" key="9">
    <source>
        <dbReference type="RuleBase" id="RU003814"/>
    </source>
</evidence>
<accession>A0ABM1THD9</accession>
<evidence type="ECO:0000256" key="6">
    <source>
        <dbReference type="ARBA" id="ARBA00044147"/>
    </source>
</evidence>
<name>A0ABM1THD9_LIMPO</name>
<feature type="compositionally biased region" description="Basic and acidic residues" evidence="10">
    <location>
        <begin position="220"/>
        <end position="233"/>
    </location>
</feature>
<feature type="compositionally biased region" description="Basic residues" evidence="10">
    <location>
        <begin position="14"/>
        <end position="23"/>
    </location>
</feature>
<feature type="compositionally biased region" description="Basic and acidic residues" evidence="10">
    <location>
        <begin position="272"/>
        <end position="288"/>
    </location>
</feature>
<evidence type="ECO:0000256" key="3">
    <source>
        <dbReference type="ARBA" id="ARBA00022490"/>
    </source>
</evidence>
<evidence type="ECO:0000256" key="2">
    <source>
        <dbReference type="ARBA" id="ARBA00007251"/>
    </source>
</evidence>
<feature type="region of interest" description="Disordered" evidence="10">
    <location>
        <begin position="1"/>
        <end position="109"/>
    </location>
</feature>
<dbReference type="RefSeq" id="XP_022255295.1">
    <property type="nucleotide sequence ID" value="XM_022399587.1"/>
</dbReference>
<sequence>MDKLKLGGNQGSANKKKRNRRAKSSNFIENDHMKGPNFKVVDKTSESSTQASNMCSRVQNEQSKDNKLAPAEESTINPNLSESQYTLKHKKRKSKKKKSPIRTVTDKEEVSMLSADGDIQLSKKNGFGINLDSSGQASEEKIVVSGLEAIKTAVSNIDVTDSIQKTKVYDHQTLVKAENLLKSTELADSLTGTLKSSIMSTHEALKEESWAPCTGAGKQQRLDSRASNEEGQKTKAQLKAERKAAFEAKRVAEVADKRMSDKQTQQKSKATLRAERRAVQEAQRAAKEGKHQLENVCPVASVKMQEVFLKQDHKEGMKDAEQGAEFSVSKNEKSAGVKKVHKKTSDDPRVSQQEVRKKVRLFRHLPQYHHNYLLTRNLRLAGSDLHPSIIGLGLQISQGVVRGSNARCVALLTALKEIIQDYITPPHKELSRDLEAKIRNYMNFLNQCRPVAVSMANAVKHLTRFITKMPSNINDSEAKLRLCEQIDTFIKEEIKLAKQAISQNAGENIRNHDVVLTYTCSSSVKGALCDAYDEGKNFRVVVVDARPRLDGREMLRCLVKKGIQCSYVLINAVPYIMQEVTKVMLGAHSLQANGYVMSRVGCSQIALIARAYNVPVLVCCETYKFSEHVHTDSIVYNELADPNELVTELPPNKQTLENWQDIPSLYLLNLEYDLTPPDLVAMVITDIGNLPCTSVPVVLRVKHAGSQEV</sequence>
<feature type="region of interest" description="Disordered" evidence="10">
    <location>
        <begin position="209"/>
        <end position="233"/>
    </location>
</feature>
<evidence type="ECO:0000313" key="11">
    <source>
        <dbReference type="Proteomes" id="UP000694941"/>
    </source>
</evidence>
<protein>
    <recommendedName>
        <fullName evidence="6">Translation initiation factor eIF2B subunit delta</fullName>
    </recommendedName>
    <alternativeName>
        <fullName evidence="7">eIF2B GDP-GTP exchange factor subunit delta</fullName>
    </alternativeName>
</protein>
<evidence type="ECO:0000313" key="12">
    <source>
        <dbReference type="RefSeq" id="XP_022255295.1"/>
    </source>
</evidence>
<dbReference type="GeneID" id="106470946"/>
<dbReference type="InterPro" id="IPR042529">
    <property type="entry name" value="IF_2B-like_C"/>
</dbReference>
<keyword evidence="5" id="KW-0648">Protein biosynthesis</keyword>
<feature type="compositionally biased region" description="Basic and acidic residues" evidence="10">
    <location>
        <begin position="29"/>
        <end position="45"/>
    </location>
</feature>
<reference evidence="12" key="1">
    <citation type="submission" date="2025-08" db="UniProtKB">
        <authorList>
            <consortium name="RefSeq"/>
        </authorList>
    </citation>
    <scope>IDENTIFICATION</scope>
    <source>
        <tissue evidence="12">Muscle</tissue>
    </source>
</reference>
<dbReference type="Gene3D" id="1.20.120.420">
    <property type="entry name" value="translation initiation factor eif-2b, domain 1"/>
    <property type="match status" value="1"/>
</dbReference>
<dbReference type="PANTHER" id="PTHR10233:SF14">
    <property type="entry name" value="TRANSLATION INITIATION FACTOR EIF-2B SUBUNIT DELTA"/>
    <property type="match status" value="1"/>
</dbReference>
<organism evidence="11 12">
    <name type="scientific">Limulus polyphemus</name>
    <name type="common">Atlantic horseshoe crab</name>
    <dbReference type="NCBI Taxonomy" id="6850"/>
    <lineage>
        <taxon>Eukaryota</taxon>
        <taxon>Metazoa</taxon>
        <taxon>Ecdysozoa</taxon>
        <taxon>Arthropoda</taxon>
        <taxon>Chelicerata</taxon>
        <taxon>Merostomata</taxon>
        <taxon>Xiphosura</taxon>
        <taxon>Limulidae</taxon>
        <taxon>Limulus</taxon>
    </lineage>
</organism>
<feature type="region of interest" description="Disordered" evidence="10">
    <location>
        <begin position="319"/>
        <end position="352"/>
    </location>
</feature>
<dbReference type="Pfam" id="PF01008">
    <property type="entry name" value="IF-2B"/>
    <property type="match status" value="1"/>
</dbReference>
<dbReference type="InterPro" id="IPR037171">
    <property type="entry name" value="NagB/RpiA_transferase-like"/>
</dbReference>
<feature type="compositionally biased region" description="Polar residues" evidence="10">
    <location>
        <begin position="74"/>
        <end position="86"/>
    </location>
</feature>
<comment type="subcellular location">
    <subcellularLocation>
        <location evidence="1">Cytoplasm</location>
        <location evidence="1">Cytosol</location>
    </subcellularLocation>
</comment>
<dbReference type="Proteomes" id="UP000694941">
    <property type="component" value="Unplaced"/>
</dbReference>
<evidence type="ECO:0000256" key="5">
    <source>
        <dbReference type="ARBA" id="ARBA00022917"/>
    </source>
</evidence>
<dbReference type="Gene3D" id="3.40.50.10470">
    <property type="entry name" value="Translation initiation factor eif-2b, domain 2"/>
    <property type="match status" value="1"/>
</dbReference>
<keyword evidence="4" id="KW-0396">Initiation factor</keyword>
<proteinExistence type="inferred from homology"/>
<evidence type="ECO:0000256" key="8">
    <source>
        <dbReference type="ARBA" id="ARBA00046432"/>
    </source>
</evidence>